<dbReference type="Proteomes" id="UP000589626">
    <property type="component" value="Unassembled WGS sequence"/>
</dbReference>
<keyword evidence="5 9" id="KW-0456">Lyase</keyword>
<dbReference type="PRINTS" id="PR00145">
    <property type="entry name" value="ARGSUCLYASE"/>
</dbReference>
<dbReference type="SUPFAM" id="SSF48557">
    <property type="entry name" value="L-aspartase-like"/>
    <property type="match status" value="1"/>
</dbReference>
<evidence type="ECO:0000313" key="10">
    <source>
        <dbReference type="Proteomes" id="UP000589626"/>
    </source>
</evidence>
<evidence type="ECO:0000259" key="8">
    <source>
        <dbReference type="Pfam" id="PF14698"/>
    </source>
</evidence>
<dbReference type="PRINTS" id="PR00149">
    <property type="entry name" value="FUMRATELYASE"/>
</dbReference>
<evidence type="ECO:0000256" key="6">
    <source>
        <dbReference type="SAM" id="MobiDB-lite"/>
    </source>
</evidence>
<comment type="caution">
    <text evidence="9">The sequence shown here is derived from an EMBL/GenBank/DDBJ whole genome shotgun (WGS) entry which is preliminary data.</text>
</comment>
<dbReference type="UniPathway" id="UPA00068">
    <property type="reaction ID" value="UER00114"/>
</dbReference>
<evidence type="ECO:0000256" key="1">
    <source>
        <dbReference type="ARBA" id="ARBA00004941"/>
    </source>
</evidence>
<feature type="domain" description="Fumarate lyase N-terminal" evidence="7">
    <location>
        <begin position="109"/>
        <end position="312"/>
    </location>
</feature>
<sequence>MTAVQIPEPHRPRRAEGPSKEAPAPELIEAGFAWEIADAPLLHAGLNLADIAHVLDLRHRGIVPEPAAARLLAVLLEAHETAPEDFGYDAAYGEPYNSRERRFVAAIGDDAGWLHAGRPRREAARVALRLLLRGLTAELTLAAAGFAATASRVAADNAEVLMPDQTYLQQAQPSTFGHYLLGFVPPAIRDAERLLVALAEVNTSPGGAGCVNGSRLLDDREVIADLLGFGGVITHTRDAMWQTDTFIDVLATSVSLISNQAKLAEDLEIWSSQEFDYVDLAGPYTRASVLMPQKRNPYALSIVRGAGGVLIGRLTGFLAVVKSPSARSDNLIFAYGEIPKALEFGTRITALMDGVVDTLAVNRGRMWQRLIEGYTQATDLAEYVMLRCGIDYRAAYLVVGETVRTASRTGVGAIDLTPEDLDTAARTVLGWGPERSLGLDAEELRATVDPRNIVATRDAAGGAAPRAVLAMTEEYAAAAESLRERAQAALDDYAEVERRLLATAREVVRTAAS</sequence>
<dbReference type="RefSeq" id="WP_183592957.1">
    <property type="nucleotide sequence ID" value="NZ_JACHWR010000002.1"/>
</dbReference>
<dbReference type="InterPro" id="IPR024083">
    <property type="entry name" value="Fumarase/histidase_N"/>
</dbReference>
<dbReference type="InterPro" id="IPR008948">
    <property type="entry name" value="L-Aspartase-like"/>
</dbReference>
<feature type="domain" description="Argininosuccinate lyase C-terminal" evidence="8">
    <location>
        <begin position="374"/>
        <end position="454"/>
    </location>
</feature>
<dbReference type="EMBL" id="JACHWR010000002">
    <property type="protein sequence ID" value="MBB3043065.1"/>
    <property type="molecule type" value="Genomic_DNA"/>
</dbReference>
<evidence type="ECO:0000256" key="5">
    <source>
        <dbReference type="ARBA" id="ARBA00023239"/>
    </source>
</evidence>
<dbReference type="PANTHER" id="PTHR43814">
    <property type="entry name" value="ARGININOSUCCINATE LYASE"/>
    <property type="match status" value="1"/>
</dbReference>
<proteinExistence type="predicted"/>
<reference evidence="9 10" key="1">
    <citation type="submission" date="2020-08" db="EMBL/GenBank/DDBJ databases">
        <title>Sequencing the genomes of 1000 actinobacteria strains.</title>
        <authorList>
            <person name="Klenk H.-P."/>
        </authorList>
    </citation>
    <scope>NUCLEOTIDE SEQUENCE [LARGE SCALE GENOMIC DNA]</scope>
    <source>
        <strain evidence="9 10">DSM 105498</strain>
    </source>
</reference>
<dbReference type="InterPro" id="IPR000362">
    <property type="entry name" value="Fumarate_lyase_fam"/>
</dbReference>
<dbReference type="GO" id="GO:0004056">
    <property type="term" value="F:argininosuccinate lyase activity"/>
    <property type="evidence" value="ECO:0007669"/>
    <property type="project" value="UniProtKB-EC"/>
</dbReference>
<keyword evidence="4" id="KW-0028">Amino-acid biosynthesis</keyword>
<name>A0A7W4VWQ9_9ACTN</name>
<evidence type="ECO:0000259" key="7">
    <source>
        <dbReference type="Pfam" id="PF00206"/>
    </source>
</evidence>
<dbReference type="Pfam" id="PF14698">
    <property type="entry name" value="ASL_C2"/>
    <property type="match status" value="1"/>
</dbReference>
<keyword evidence="3" id="KW-0055">Arginine biosynthesis</keyword>
<evidence type="ECO:0000256" key="4">
    <source>
        <dbReference type="ARBA" id="ARBA00022605"/>
    </source>
</evidence>
<dbReference type="InterPro" id="IPR029419">
    <property type="entry name" value="Arg_succ_lyase_C"/>
</dbReference>
<keyword evidence="10" id="KW-1185">Reference proteome</keyword>
<feature type="region of interest" description="Disordered" evidence="6">
    <location>
        <begin position="1"/>
        <end position="22"/>
    </location>
</feature>
<dbReference type="PANTHER" id="PTHR43814:SF1">
    <property type="entry name" value="ARGININOSUCCINATE LYASE"/>
    <property type="match status" value="1"/>
</dbReference>
<protein>
    <recommendedName>
        <fullName evidence="2">argininosuccinate lyase</fullName>
        <ecNumber evidence="2">4.3.2.1</ecNumber>
    </recommendedName>
</protein>
<evidence type="ECO:0000313" key="9">
    <source>
        <dbReference type="EMBL" id="MBB3043065.1"/>
    </source>
</evidence>
<organism evidence="9 10">
    <name type="scientific">Nocardioides soli</name>
    <dbReference type="NCBI Taxonomy" id="1036020"/>
    <lineage>
        <taxon>Bacteria</taxon>
        <taxon>Bacillati</taxon>
        <taxon>Actinomycetota</taxon>
        <taxon>Actinomycetes</taxon>
        <taxon>Propionibacteriales</taxon>
        <taxon>Nocardioidaceae</taxon>
        <taxon>Nocardioides</taxon>
    </lineage>
</organism>
<comment type="pathway">
    <text evidence="1">Amino-acid biosynthesis; L-arginine biosynthesis; L-arginine from L-ornithine and carbamoyl phosphate: step 3/3.</text>
</comment>
<gene>
    <name evidence="9" type="ORF">FHU40_002883</name>
</gene>
<dbReference type="Gene3D" id="1.10.40.30">
    <property type="entry name" value="Fumarase/aspartase (C-terminal domain)"/>
    <property type="match status" value="1"/>
</dbReference>
<dbReference type="Gene3D" id="1.10.275.10">
    <property type="entry name" value="Fumarase/aspartase (N-terminal domain)"/>
    <property type="match status" value="1"/>
</dbReference>
<dbReference type="InterPro" id="IPR009049">
    <property type="entry name" value="Argininosuccinate_lyase"/>
</dbReference>
<feature type="compositionally biased region" description="Basic and acidic residues" evidence="6">
    <location>
        <begin position="8"/>
        <end position="19"/>
    </location>
</feature>
<dbReference type="InterPro" id="IPR022761">
    <property type="entry name" value="Fumarate_lyase_N"/>
</dbReference>
<dbReference type="GO" id="GO:0042450">
    <property type="term" value="P:L-arginine biosynthetic process via ornithine"/>
    <property type="evidence" value="ECO:0007669"/>
    <property type="project" value="InterPro"/>
</dbReference>
<dbReference type="Pfam" id="PF00206">
    <property type="entry name" value="Lyase_1"/>
    <property type="match status" value="1"/>
</dbReference>
<dbReference type="GO" id="GO:0005829">
    <property type="term" value="C:cytosol"/>
    <property type="evidence" value="ECO:0007669"/>
    <property type="project" value="TreeGrafter"/>
</dbReference>
<dbReference type="Gene3D" id="1.20.200.10">
    <property type="entry name" value="Fumarase/aspartase (Central domain)"/>
    <property type="match status" value="1"/>
</dbReference>
<accession>A0A7W4VWQ9</accession>
<evidence type="ECO:0000256" key="3">
    <source>
        <dbReference type="ARBA" id="ARBA00022571"/>
    </source>
</evidence>
<dbReference type="AlphaFoldDB" id="A0A7W4VWQ9"/>
<evidence type="ECO:0000256" key="2">
    <source>
        <dbReference type="ARBA" id="ARBA00012338"/>
    </source>
</evidence>
<dbReference type="EC" id="4.3.2.1" evidence="2"/>